<dbReference type="Proteomes" id="UP000669239">
    <property type="component" value="Unassembled WGS sequence"/>
</dbReference>
<gene>
    <name evidence="2" type="ORF">G5B36_08230</name>
    <name evidence="1" type="ORF">L0N08_03230</name>
</gene>
<proteinExistence type="predicted"/>
<evidence type="ECO:0000313" key="1">
    <source>
        <dbReference type="EMBL" id="MCG4744420.1"/>
    </source>
</evidence>
<dbReference type="EMBL" id="JAAITT010000009">
    <property type="protein sequence ID" value="NSJ48690.1"/>
    <property type="molecule type" value="Genomic_DNA"/>
</dbReference>
<evidence type="ECO:0000313" key="3">
    <source>
        <dbReference type="Proteomes" id="UP000669239"/>
    </source>
</evidence>
<name>A0AAW5BUZ4_9FIRM</name>
<sequence length="178" mass="20144">MKEQVFGPRRSRASRKPLIQCPGVVFYRCHTCGSVYQRTGWNQTEPDISCCGSRMEPLAPVRPEVMGRCGTLSYKIVGGYNDNAVQVFFHMEEGHELEWLYLKTFTGGYIKYIGPGKRSPCVFALADEDAFSYCDEDPCLECTFWCKRGFVVYGYVVGLGLVEMPLDQVSPYWQSGAK</sequence>
<dbReference type="GO" id="GO:0016491">
    <property type="term" value="F:oxidoreductase activity"/>
    <property type="evidence" value="ECO:0007669"/>
    <property type="project" value="InterPro"/>
</dbReference>
<reference evidence="2 3" key="1">
    <citation type="journal article" date="2020" name="Cell Host Microbe">
        <title>Functional and Genomic Variation between Human-Derived Isolates of Lachnospiraceae Reveals Inter- and Intra-Species Diversity.</title>
        <authorList>
            <person name="Sorbara M.T."/>
            <person name="Littmann E.R."/>
            <person name="Fontana E."/>
            <person name="Moody T.U."/>
            <person name="Kohout C.E."/>
            <person name="Gjonbalaj M."/>
            <person name="Eaton V."/>
            <person name="Seok R."/>
            <person name="Leiner I.M."/>
            <person name="Pamer E.G."/>
        </authorList>
    </citation>
    <scope>NUCLEOTIDE SEQUENCE [LARGE SCALE GENOMIC DNA]</scope>
    <source>
        <strain evidence="2 3">MSK.1.17</strain>
    </source>
</reference>
<reference evidence="2" key="2">
    <citation type="submission" date="2020-02" db="EMBL/GenBank/DDBJ databases">
        <authorList>
            <person name="Littmann E."/>
            <person name="Sorbara M."/>
        </authorList>
    </citation>
    <scope>NUCLEOTIDE SEQUENCE</scope>
    <source>
        <strain evidence="2">MSK.1.17</strain>
    </source>
</reference>
<evidence type="ECO:0000313" key="2">
    <source>
        <dbReference type="EMBL" id="NSJ48690.1"/>
    </source>
</evidence>
<protein>
    <recommendedName>
        <fullName evidence="5">Desulfoferrodoxin N-terminal domain-containing protein</fullName>
    </recommendedName>
</protein>
<dbReference type="AlphaFoldDB" id="A0AAW5BUZ4"/>
<dbReference type="InterPro" id="IPR036073">
    <property type="entry name" value="Desulfoferrodoxin_Fe-bd_dom_sf"/>
</dbReference>
<dbReference type="RefSeq" id="WP_165640969.1">
    <property type="nucleotide sequence ID" value="NZ_JAAITT010000009.1"/>
</dbReference>
<accession>A0AAW5BUZ4</accession>
<dbReference type="Proteomes" id="UP001299608">
    <property type="component" value="Unassembled WGS sequence"/>
</dbReference>
<keyword evidence="3" id="KW-1185">Reference proteome</keyword>
<dbReference type="EMBL" id="JAKNGE010000003">
    <property type="protein sequence ID" value="MCG4744420.1"/>
    <property type="molecule type" value="Genomic_DNA"/>
</dbReference>
<dbReference type="GO" id="GO:0005506">
    <property type="term" value="F:iron ion binding"/>
    <property type="evidence" value="ECO:0007669"/>
    <property type="project" value="InterPro"/>
</dbReference>
<reference evidence="1" key="3">
    <citation type="submission" date="2022-01" db="EMBL/GenBank/DDBJ databases">
        <title>Collection of gut derived symbiotic bacterial strains cultured from healthy donors.</title>
        <authorList>
            <person name="Lin H."/>
            <person name="Kohout C."/>
            <person name="Waligurski E."/>
            <person name="Pamer E.G."/>
        </authorList>
    </citation>
    <scope>NUCLEOTIDE SEQUENCE</scope>
    <source>
        <strain evidence="1">DFI.6.55</strain>
    </source>
</reference>
<evidence type="ECO:0000313" key="4">
    <source>
        <dbReference type="Proteomes" id="UP001299608"/>
    </source>
</evidence>
<dbReference type="Gene3D" id="2.60.40.730">
    <property type="entry name" value="SOR catalytic domain"/>
    <property type="match status" value="1"/>
</dbReference>
<organism evidence="1 4">
    <name type="scientific">Enterocloster aldenensis</name>
    <dbReference type="NCBI Taxonomy" id="358742"/>
    <lineage>
        <taxon>Bacteria</taxon>
        <taxon>Bacillati</taxon>
        <taxon>Bacillota</taxon>
        <taxon>Clostridia</taxon>
        <taxon>Lachnospirales</taxon>
        <taxon>Lachnospiraceae</taxon>
        <taxon>Enterocloster</taxon>
    </lineage>
</organism>
<comment type="caution">
    <text evidence="1">The sequence shown here is derived from an EMBL/GenBank/DDBJ whole genome shotgun (WGS) entry which is preliminary data.</text>
</comment>
<evidence type="ECO:0008006" key="5">
    <source>
        <dbReference type="Google" id="ProtNLM"/>
    </source>
</evidence>